<dbReference type="GO" id="GO:0016020">
    <property type="term" value="C:membrane"/>
    <property type="evidence" value="ECO:0007669"/>
    <property type="project" value="UniProtKB-SubCell"/>
</dbReference>
<keyword evidence="3 5" id="KW-1133">Transmembrane helix</keyword>
<reference evidence="7" key="1">
    <citation type="submission" date="2021-05" db="EMBL/GenBank/DDBJ databases">
        <authorList>
            <person name="Alioto T."/>
            <person name="Alioto T."/>
            <person name="Gomez Garrido J."/>
        </authorList>
    </citation>
    <scope>NUCLEOTIDE SEQUENCE</scope>
</reference>
<sequence length="383" mass="45688">MIVRTFHSGHDVIKLIKVNSVIIDNKMFVIINCDANGCLFASMFLSFSGDWLFLYFNIKRHMDSNWSYNGTVQQSFAQFSGYFKDFPTIWLSSCLVGYGIYFAVGGFLHFYFYVGKRDKPDEWKCQPTKWLSRELELDEIKVGCLSLLSSNTLSALVVTYIVNGGPCTVYWTMDEYSWLWWFLQWPVIFIYQDYSTYWNHRLYHTPFLYKNFHKVHHRYKQPTAFSVTAIHPVEMLHIQICLMLPLFVIPVHYVPFQVIAIYTFYHGIIVHSGVDLKSFWWQPWQPDPMFHDNHHQYFHVNFGFNIFLWDKIHGTYRKKDRIYREYLFSGKGKPIHEATKEELVEELEEREAENLNAYRKTGYEKEFSEPGKPFVQEELLKRS</sequence>
<evidence type="ECO:0000256" key="5">
    <source>
        <dbReference type="SAM" id="Phobius"/>
    </source>
</evidence>
<evidence type="ECO:0000256" key="4">
    <source>
        <dbReference type="ARBA" id="ARBA00023136"/>
    </source>
</evidence>
<protein>
    <submittedName>
        <fullName evidence="7">Probable Delta(7)-sterol 5(6)-desaturase</fullName>
    </submittedName>
</protein>
<name>A0A8D9EDA8_9HEMI</name>
<dbReference type="InterPro" id="IPR050307">
    <property type="entry name" value="Sterol_Desaturase_Related"/>
</dbReference>
<feature type="domain" description="Fatty acid hydroxylase" evidence="6">
    <location>
        <begin position="186"/>
        <end position="315"/>
    </location>
</feature>
<evidence type="ECO:0000256" key="1">
    <source>
        <dbReference type="ARBA" id="ARBA00004370"/>
    </source>
</evidence>
<dbReference type="GO" id="GO:0008610">
    <property type="term" value="P:lipid biosynthetic process"/>
    <property type="evidence" value="ECO:0007669"/>
    <property type="project" value="InterPro"/>
</dbReference>
<dbReference type="EMBL" id="HBUF01524305">
    <property type="protein sequence ID" value="CAG6749743.1"/>
    <property type="molecule type" value="Transcribed_RNA"/>
</dbReference>
<dbReference type="EMBL" id="HBUF01524308">
    <property type="protein sequence ID" value="CAG6749749.1"/>
    <property type="molecule type" value="Transcribed_RNA"/>
</dbReference>
<organism evidence="7">
    <name type="scientific">Cacopsylla melanoneura</name>
    <dbReference type="NCBI Taxonomy" id="428564"/>
    <lineage>
        <taxon>Eukaryota</taxon>
        <taxon>Metazoa</taxon>
        <taxon>Ecdysozoa</taxon>
        <taxon>Arthropoda</taxon>
        <taxon>Hexapoda</taxon>
        <taxon>Insecta</taxon>
        <taxon>Pterygota</taxon>
        <taxon>Neoptera</taxon>
        <taxon>Paraneoptera</taxon>
        <taxon>Hemiptera</taxon>
        <taxon>Sternorrhyncha</taxon>
        <taxon>Psylloidea</taxon>
        <taxon>Psyllidae</taxon>
        <taxon>Psyllinae</taxon>
        <taxon>Cacopsylla</taxon>
    </lineage>
</organism>
<evidence type="ECO:0000256" key="2">
    <source>
        <dbReference type="ARBA" id="ARBA00022692"/>
    </source>
</evidence>
<dbReference type="InterPro" id="IPR006694">
    <property type="entry name" value="Fatty_acid_hydroxylase"/>
</dbReference>
<evidence type="ECO:0000259" key="6">
    <source>
        <dbReference type="Pfam" id="PF04116"/>
    </source>
</evidence>
<dbReference type="EMBL" id="HBUF01524309">
    <property type="protein sequence ID" value="CAG6749751.1"/>
    <property type="molecule type" value="Transcribed_RNA"/>
</dbReference>
<dbReference type="Pfam" id="PF04116">
    <property type="entry name" value="FA_hydroxylase"/>
    <property type="match status" value="1"/>
</dbReference>
<proteinExistence type="predicted"/>
<feature type="transmembrane region" description="Helical" evidence="5">
    <location>
        <begin position="37"/>
        <end position="58"/>
    </location>
</feature>
<evidence type="ECO:0000313" key="7">
    <source>
        <dbReference type="EMBL" id="CAG6749743.1"/>
    </source>
</evidence>
<dbReference type="GO" id="GO:0016491">
    <property type="term" value="F:oxidoreductase activity"/>
    <property type="evidence" value="ECO:0007669"/>
    <property type="project" value="InterPro"/>
</dbReference>
<dbReference type="GO" id="GO:0005506">
    <property type="term" value="F:iron ion binding"/>
    <property type="evidence" value="ECO:0007669"/>
    <property type="project" value="InterPro"/>
</dbReference>
<evidence type="ECO:0000256" key="3">
    <source>
        <dbReference type="ARBA" id="ARBA00022989"/>
    </source>
</evidence>
<keyword evidence="4 5" id="KW-0472">Membrane</keyword>
<feature type="transmembrane region" description="Helical" evidence="5">
    <location>
        <begin position="89"/>
        <end position="114"/>
    </location>
</feature>
<dbReference type="AlphaFoldDB" id="A0A8D9EDA8"/>
<dbReference type="PANTHER" id="PTHR11863">
    <property type="entry name" value="STEROL DESATURASE"/>
    <property type="match status" value="1"/>
</dbReference>
<accession>A0A8D9EDA8</accession>
<keyword evidence="2 5" id="KW-0812">Transmembrane</keyword>
<comment type="subcellular location">
    <subcellularLocation>
        <location evidence="1">Membrane</location>
    </subcellularLocation>
</comment>